<dbReference type="PROSITE" id="PS50158">
    <property type="entry name" value="ZF_CCHC"/>
    <property type="match status" value="1"/>
</dbReference>
<proteinExistence type="predicted"/>
<dbReference type="AlphaFoldDB" id="A0A6C0J3R7"/>
<feature type="domain" description="CCHC-type" evidence="2">
    <location>
        <begin position="5"/>
        <end position="20"/>
    </location>
</feature>
<dbReference type="SUPFAM" id="SSF55811">
    <property type="entry name" value="Nudix"/>
    <property type="match status" value="1"/>
</dbReference>
<dbReference type="Pfam" id="PF00293">
    <property type="entry name" value="NUDIX"/>
    <property type="match status" value="1"/>
</dbReference>
<evidence type="ECO:0008006" key="5">
    <source>
        <dbReference type="Google" id="ProtNLM"/>
    </source>
</evidence>
<dbReference type="PROSITE" id="PS51462">
    <property type="entry name" value="NUDIX"/>
    <property type="match status" value="1"/>
</dbReference>
<evidence type="ECO:0000256" key="1">
    <source>
        <dbReference type="ARBA" id="ARBA00022801"/>
    </source>
</evidence>
<protein>
    <recommendedName>
        <fullName evidence="5">Nudix hydrolase domain-containing protein</fullName>
    </recommendedName>
</protein>
<evidence type="ECO:0000259" key="3">
    <source>
        <dbReference type="PROSITE" id="PS51462"/>
    </source>
</evidence>
<dbReference type="GO" id="GO:0005737">
    <property type="term" value="C:cytoplasm"/>
    <property type="evidence" value="ECO:0007669"/>
    <property type="project" value="TreeGrafter"/>
</dbReference>
<reference evidence="4" key="1">
    <citation type="journal article" date="2020" name="Nature">
        <title>Giant virus diversity and host interactions through global metagenomics.</title>
        <authorList>
            <person name="Schulz F."/>
            <person name="Roux S."/>
            <person name="Paez-Espino D."/>
            <person name="Jungbluth S."/>
            <person name="Walsh D.A."/>
            <person name="Denef V.J."/>
            <person name="McMahon K.D."/>
            <person name="Konstantinidis K.T."/>
            <person name="Eloe-Fadrosh E.A."/>
            <person name="Kyrpides N.C."/>
            <person name="Woyke T."/>
        </authorList>
    </citation>
    <scope>NUCLEOTIDE SEQUENCE</scope>
    <source>
        <strain evidence="4">GVMAG-M-3300025778-1</strain>
    </source>
</reference>
<evidence type="ECO:0000313" key="4">
    <source>
        <dbReference type="EMBL" id="QHT99952.1"/>
    </source>
</evidence>
<dbReference type="InterPro" id="IPR001878">
    <property type="entry name" value="Znf_CCHC"/>
</dbReference>
<dbReference type="GO" id="GO:0003676">
    <property type="term" value="F:nucleic acid binding"/>
    <property type="evidence" value="ECO:0007669"/>
    <property type="project" value="InterPro"/>
</dbReference>
<dbReference type="PANTHER" id="PTHR23114:SF17">
    <property type="entry name" value="M7GPPPN-MRNA HYDROLASE"/>
    <property type="match status" value="1"/>
</dbReference>
<dbReference type="Gene3D" id="3.90.79.10">
    <property type="entry name" value="Nucleoside Triphosphate Pyrophosphohydrolase"/>
    <property type="match status" value="1"/>
</dbReference>
<evidence type="ECO:0000259" key="2">
    <source>
        <dbReference type="PROSITE" id="PS50158"/>
    </source>
</evidence>
<dbReference type="GO" id="GO:0008270">
    <property type="term" value="F:zinc ion binding"/>
    <property type="evidence" value="ECO:0007669"/>
    <property type="project" value="InterPro"/>
</dbReference>
<sequence>MAMYCNNCGEKGHVFRSCSEPILSCGIVLLDAPSLPVSFATSKILMIRRKDSMSFAEFMRGKYDANNLEYVSTLIVNMTQAEQQMITTIPFDLLWRQLWGDDHTSIDYTQSRAKFMQLDIQGIVNANQSPYEEPEWGFPKGRRIRAESDIECAIREFVEETNVPREAYTMVNNIVLEETFVGLNNIQYRHLYFIALLKNPGLVNLNQKFTHMQRREISGIAWKSLEECKDYVRPHHLERGRMLDDLRNIVETYEIM</sequence>
<dbReference type="InterPro" id="IPR015797">
    <property type="entry name" value="NUDIX_hydrolase-like_dom_sf"/>
</dbReference>
<dbReference type="PANTHER" id="PTHR23114">
    <property type="entry name" value="M7GPPPN-MRNA HYDROLASE"/>
    <property type="match status" value="1"/>
</dbReference>
<dbReference type="GO" id="GO:0016787">
    <property type="term" value="F:hydrolase activity"/>
    <property type="evidence" value="ECO:0007669"/>
    <property type="project" value="UniProtKB-KW"/>
</dbReference>
<name>A0A6C0J3R7_9ZZZZ</name>
<organism evidence="4">
    <name type="scientific">viral metagenome</name>
    <dbReference type="NCBI Taxonomy" id="1070528"/>
    <lineage>
        <taxon>unclassified sequences</taxon>
        <taxon>metagenomes</taxon>
        <taxon>organismal metagenomes</taxon>
    </lineage>
</organism>
<dbReference type="GO" id="GO:0000290">
    <property type="term" value="P:deadenylation-dependent decapping of nuclear-transcribed mRNA"/>
    <property type="evidence" value="ECO:0007669"/>
    <property type="project" value="TreeGrafter"/>
</dbReference>
<keyword evidence="1" id="KW-0378">Hydrolase</keyword>
<accession>A0A6C0J3R7</accession>
<dbReference type="InterPro" id="IPR000086">
    <property type="entry name" value="NUDIX_hydrolase_dom"/>
</dbReference>
<dbReference type="EMBL" id="MN740319">
    <property type="protein sequence ID" value="QHT99952.1"/>
    <property type="molecule type" value="Genomic_DNA"/>
</dbReference>
<dbReference type="InterPro" id="IPR020084">
    <property type="entry name" value="NUDIX_hydrolase_CS"/>
</dbReference>
<dbReference type="PROSITE" id="PS00893">
    <property type="entry name" value="NUDIX_BOX"/>
    <property type="match status" value="1"/>
</dbReference>
<feature type="domain" description="Nudix hydrolase" evidence="3">
    <location>
        <begin position="20"/>
        <end position="247"/>
    </location>
</feature>